<reference evidence="2" key="1">
    <citation type="journal article" date="2019" name="Int. J. Syst. Evol. Microbiol.">
        <title>The Global Catalogue of Microorganisms (GCM) 10K type strain sequencing project: providing services to taxonomists for standard genome sequencing and annotation.</title>
        <authorList>
            <consortium name="The Broad Institute Genomics Platform"/>
            <consortium name="The Broad Institute Genome Sequencing Center for Infectious Disease"/>
            <person name="Wu L."/>
            <person name="Ma J."/>
        </authorList>
    </citation>
    <scope>NUCLEOTIDE SEQUENCE [LARGE SCALE GENOMIC DNA]</scope>
    <source>
        <strain evidence="2">CGMCC 4.1437</strain>
    </source>
</reference>
<dbReference type="EMBL" id="JBHSOF010000056">
    <property type="protein sequence ID" value="MFC5667396.1"/>
    <property type="molecule type" value="Genomic_DNA"/>
</dbReference>
<sequence length="48" mass="5188">MAQEKTRKPAARRCTRCHRLTASPVLVGSIAHRCVASVPYAQELVPAG</sequence>
<accession>A0ABW0XG09</accession>
<organism evidence="1 2">
    <name type="scientific">Kitasatospora misakiensis</name>
    <dbReference type="NCBI Taxonomy" id="67330"/>
    <lineage>
        <taxon>Bacteria</taxon>
        <taxon>Bacillati</taxon>
        <taxon>Actinomycetota</taxon>
        <taxon>Actinomycetes</taxon>
        <taxon>Kitasatosporales</taxon>
        <taxon>Streptomycetaceae</taxon>
        <taxon>Kitasatospora</taxon>
    </lineage>
</organism>
<evidence type="ECO:0000313" key="1">
    <source>
        <dbReference type="EMBL" id="MFC5667396.1"/>
    </source>
</evidence>
<dbReference type="RefSeq" id="WP_380229066.1">
    <property type="nucleotide sequence ID" value="NZ_JBHSOF010000056.1"/>
</dbReference>
<protein>
    <submittedName>
        <fullName evidence="1">Uncharacterized protein</fullName>
    </submittedName>
</protein>
<dbReference type="Proteomes" id="UP001595975">
    <property type="component" value="Unassembled WGS sequence"/>
</dbReference>
<name>A0ABW0XG09_9ACTN</name>
<evidence type="ECO:0000313" key="2">
    <source>
        <dbReference type="Proteomes" id="UP001595975"/>
    </source>
</evidence>
<comment type="caution">
    <text evidence="1">The sequence shown here is derived from an EMBL/GenBank/DDBJ whole genome shotgun (WGS) entry which is preliminary data.</text>
</comment>
<gene>
    <name evidence="1" type="ORF">ACFP3U_31065</name>
</gene>
<keyword evidence="2" id="KW-1185">Reference proteome</keyword>
<proteinExistence type="predicted"/>